<evidence type="ECO:0008006" key="4">
    <source>
        <dbReference type="Google" id="ProtNLM"/>
    </source>
</evidence>
<dbReference type="GeneID" id="36589449"/>
<dbReference type="STRING" id="1095630.A0A2J6STZ0"/>
<protein>
    <recommendedName>
        <fullName evidence="4">Pentacotripeptide-repeat region of PRORP domain-containing protein</fullName>
    </recommendedName>
</protein>
<dbReference type="OrthoDB" id="185373at2759"/>
<accession>A0A2J6STZ0</accession>
<reference evidence="2 3" key="1">
    <citation type="submission" date="2016-04" db="EMBL/GenBank/DDBJ databases">
        <title>A degradative enzymes factory behind the ericoid mycorrhizal symbiosis.</title>
        <authorList>
            <consortium name="DOE Joint Genome Institute"/>
            <person name="Martino E."/>
            <person name="Morin E."/>
            <person name="Grelet G."/>
            <person name="Kuo A."/>
            <person name="Kohler A."/>
            <person name="Daghino S."/>
            <person name="Barry K."/>
            <person name="Choi C."/>
            <person name="Cichocki N."/>
            <person name="Clum A."/>
            <person name="Copeland A."/>
            <person name="Hainaut M."/>
            <person name="Haridas S."/>
            <person name="Labutti K."/>
            <person name="Lindquist E."/>
            <person name="Lipzen A."/>
            <person name="Khouja H.-R."/>
            <person name="Murat C."/>
            <person name="Ohm R."/>
            <person name="Olson A."/>
            <person name="Spatafora J."/>
            <person name="Veneault-Fourrey C."/>
            <person name="Henrissat B."/>
            <person name="Grigoriev I."/>
            <person name="Martin F."/>
            <person name="Perotto S."/>
        </authorList>
    </citation>
    <scope>NUCLEOTIDE SEQUENCE [LARGE SCALE GENOMIC DNA]</scope>
    <source>
        <strain evidence="2 3">E</strain>
    </source>
</reference>
<dbReference type="Gene3D" id="1.25.40.10">
    <property type="entry name" value="Tetratricopeptide repeat domain"/>
    <property type="match status" value="1"/>
</dbReference>
<evidence type="ECO:0000313" key="3">
    <source>
        <dbReference type="Proteomes" id="UP000235371"/>
    </source>
</evidence>
<evidence type="ECO:0000256" key="1">
    <source>
        <dbReference type="SAM" id="MobiDB-lite"/>
    </source>
</evidence>
<feature type="region of interest" description="Disordered" evidence="1">
    <location>
        <begin position="154"/>
        <end position="173"/>
    </location>
</feature>
<name>A0A2J6STZ0_9HELO</name>
<gene>
    <name evidence="2" type="ORF">K444DRAFT_618685</name>
</gene>
<feature type="region of interest" description="Disordered" evidence="1">
    <location>
        <begin position="91"/>
        <end position="147"/>
    </location>
</feature>
<dbReference type="InterPro" id="IPR011990">
    <property type="entry name" value="TPR-like_helical_dom_sf"/>
</dbReference>
<keyword evidence="3" id="KW-1185">Reference proteome</keyword>
<dbReference type="RefSeq" id="XP_024731131.1">
    <property type="nucleotide sequence ID" value="XM_024881372.1"/>
</dbReference>
<dbReference type="AlphaFoldDB" id="A0A2J6STZ0"/>
<evidence type="ECO:0000313" key="2">
    <source>
        <dbReference type="EMBL" id="PMD54227.1"/>
    </source>
</evidence>
<dbReference type="InParanoid" id="A0A2J6STZ0"/>
<dbReference type="Proteomes" id="UP000235371">
    <property type="component" value="Unassembled WGS sequence"/>
</dbReference>
<dbReference type="EMBL" id="KZ613866">
    <property type="protein sequence ID" value="PMD54227.1"/>
    <property type="molecule type" value="Genomic_DNA"/>
</dbReference>
<proteinExistence type="predicted"/>
<organism evidence="2 3">
    <name type="scientific">Hyaloscypha bicolor E</name>
    <dbReference type="NCBI Taxonomy" id="1095630"/>
    <lineage>
        <taxon>Eukaryota</taxon>
        <taxon>Fungi</taxon>
        <taxon>Dikarya</taxon>
        <taxon>Ascomycota</taxon>
        <taxon>Pezizomycotina</taxon>
        <taxon>Leotiomycetes</taxon>
        <taxon>Helotiales</taxon>
        <taxon>Hyaloscyphaceae</taxon>
        <taxon>Hyaloscypha</taxon>
        <taxon>Hyaloscypha bicolor</taxon>
    </lineage>
</organism>
<sequence length="1010" mass="113888">MPTTLPAPSKGALRALRNLALGTSCTLALGAGLLTEDRRRRIRAAREVHDNAKKLKSSRKYHNTGNTVIETFEAQLLRYREDAFWLPSNVLKSTPPKATASKETNNGGAAHNLSPSHPPMPTPVRISRYEPGSRTDVLPPKPSSLPFLKTKTSQHALGNTRPEPPKVPKQGLHNRQGKLATDVTNLLQDPDSIHEAASRFFEAFEEGLSIDGVGISQRLLEAAIQLANACEAQLKFENSEKVFDIILGSGALHEEHFHLFHPEAIICRLLHRPSSDRSSLDQNSLRKASAIFLTKFKEKPKPLSKRMFSLGERLCAETCQSGMYDLTLDLYSRLQSCRENGTIEAVAPLIIATHMKGHHKKVFQYFHKYYLQTTPDQLEFFNTGGLAIESILKTGRIDRAEKTLIAACEMAEKSRILTSTTWFLKVLGHVWRTHRDLEQTTSLFGRLEPFLHVAQHPQAFYGAMIQFCIEANDEPLAQCYYDTMRRSYPPVPGDVRIYGHFAFAKAKRNDWLGVKDDFLKMKRTSPGSAYIKELASSFHPILQLYIRCHTISDTEEFIRYFVDEIGIKITKNLTRTMVEAYGKAKEIDSLTKLIDYSAAAGCPIDSVTFNTILRKCYQSWGFPYWEIYRLYRAVCSLDSIHSRFIDEETVPTLRRLAILGSPPQEELLRRLKVLKKLDRTPDDALDSKAILRTMAVTMAKDNPIATLKIYKRAQKDRVLLDSKHLHLAVRASLQLHPNTTEETLRHIQDAQAVGVDVSNAIGIIIIHQMTATYEEGNEDSRLVTELTQKTVTTFEKAGLKVSPIVVTHAVSILEKRGHNRLCVDVWNSLSHRLNFEPSSFDLFTLTVLLKAYIGLRDHVGIQWVVKTLSANKLCPDPRFRLYLKNARRETTNLLRSGEYSENMLHFLDVLVEAIEATRLLREEAAEERRGVMFKTIQIIEKAIVEEAARQERGSSDSPEAFEESTEIVLETLSQTSSIDALEPWIAQNDGGGHHEMDIPSPQILVEVGAG</sequence>